<protein>
    <submittedName>
        <fullName evidence="2">Thioredoxin domain-containing protein</fullName>
    </submittedName>
</protein>
<dbReference type="Proteomes" id="UP001589855">
    <property type="component" value="Unassembled WGS sequence"/>
</dbReference>
<gene>
    <name evidence="2" type="ORF">ACFFGS_00505</name>
</gene>
<dbReference type="InterPro" id="IPR012336">
    <property type="entry name" value="Thioredoxin-like_fold"/>
</dbReference>
<proteinExistence type="predicted"/>
<dbReference type="RefSeq" id="WP_137643857.1">
    <property type="nucleotide sequence ID" value="NZ_BAABRM010000001.1"/>
</dbReference>
<accession>A0ABV6JZL5</accession>
<name>A0ABV6JZL5_9LACO</name>
<evidence type="ECO:0000313" key="3">
    <source>
        <dbReference type="Proteomes" id="UP001589855"/>
    </source>
</evidence>
<feature type="domain" description="Thioredoxin-like fold" evidence="1">
    <location>
        <begin position="12"/>
        <end position="157"/>
    </location>
</feature>
<dbReference type="Gene3D" id="3.40.30.10">
    <property type="entry name" value="Glutaredoxin"/>
    <property type="match status" value="1"/>
</dbReference>
<organism evidence="2 3">
    <name type="scientific">Lactiplantibacillus plajomi</name>
    <dbReference type="NCBI Taxonomy" id="1457217"/>
    <lineage>
        <taxon>Bacteria</taxon>
        <taxon>Bacillati</taxon>
        <taxon>Bacillota</taxon>
        <taxon>Bacilli</taxon>
        <taxon>Lactobacillales</taxon>
        <taxon>Lactobacillaceae</taxon>
        <taxon>Lactiplantibacillus</taxon>
    </lineage>
</organism>
<reference evidence="2 3" key="1">
    <citation type="submission" date="2024-09" db="EMBL/GenBank/DDBJ databases">
        <authorList>
            <person name="Sun Q."/>
            <person name="Mori K."/>
        </authorList>
    </citation>
    <scope>NUCLEOTIDE SEQUENCE [LARGE SCALE GENOMIC DNA]</scope>
    <source>
        <strain evidence="2 3">TBRC 4575</strain>
    </source>
</reference>
<evidence type="ECO:0000313" key="2">
    <source>
        <dbReference type="EMBL" id="MFC0422663.1"/>
    </source>
</evidence>
<evidence type="ECO:0000259" key="1">
    <source>
        <dbReference type="Pfam" id="PF13462"/>
    </source>
</evidence>
<sequence>MAAYNFDLRDATTLNLGSTTAPHTLIAVLNLVCPDTRRWWETNWPVIDEMVELGRLQAHLKFWNKPKPALENGNLAQDAIDYTQPQAALSYVQAVFDHQDELRELPAEAVPGFLTTNFDAHSQAAAKKVAAAVANDVVTNGVATVPTLIFDDRKYTGDSLPFVRPVLD</sequence>
<comment type="caution">
    <text evidence="2">The sequence shown here is derived from an EMBL/GenBank/DDBJ whole genome shotgun (WGS) entry which is preliminary data.</text>
</comment>
<dbReference type="Pfam" id="PF13462">
    <property type="entry name" value="Thioredoxin_4"/>
    <property type="match status" value="1"/>
</dbReference>
<keyword evidence="3" id="KW-1185">Reference proteome</keyword>
<dbReference type="InterPro" id="IPR036249">
    <property type="entry name" value="Thioredoxin-like_sf"/>
</dbReference>
<dbReference type="Gene3D" id="1.10.1200.90">
    <property type="entry name" value="DsbA-like domain"/>
    <property type="match status" value="1"/>
</dbReference>
<dbReference type="SUPFAM" id="SSF52833">
    <property type="entry name" value="Thioredoxin-like"/>
    <property type="match status" value="1"/>
</dbReference>
<dbReference type="EMBL" id="JBHLUK010000002">
    <property type="protein sequence ID" value="MFC0422663.1"/>
    <property type="molecule type" value="Genomic_DNA"/>
</dbReference>